<proteinExistence type="predicted"/>
<dbReference type="Proteomes" id="UP000249524">
    <property type="component" value="Unassembled WGS sequence"/>
</dbReference>
<dbReference type="InterPro" id="IPR018756">
    <property type="entry name" value="DUF2314"/>
</dbReference>
<protein>
    <recommendedName>
        <fullName evidence="1">DUF2314 domain-containing protein</fullName>
    </recommendedName>
</protein>
<accession>A0A328BPH7</accession>
<dbReference type="OrthoDB" id="121776at2"/>
<dbReference type="Pfam" id="PF10077">
    <property type="entry name" value="DUF2314"/>
    <property type="match status" value="1"/>
</dbReference>
<reference evidence="2 3" key="1">
    <citation type="submission" date="2018-05" db="EMBL/GenBank/DDBJ databases">
        <authorList>
            <person name="Lanie J.A."/>
            <person name="Ng W.-L."/>
            <person name="Kazmierczak K.M."/>
            <person name="Andrzejewski T.M."/>
            <person name="Davidsen T.M."/>
            <person name="Wayne K.J."/>
            <person name="Tettelin H."/>
            <person name="Glass J.I."/>
            <person name="Rusch D."/>
            <person name="Podicherti R."/>
            <person name="Tsui H.-C.T."/>
            <person name="Winkler M.E."/>
        </authorList>
    </citation>
    <scope>NUCLEOTIDE SEQUENCE [LARGE SCALE GENOMIC DNA]</scope>
    <source>
        <strain evidence="2 3">BUT-10</strain>
    </source>
</reference>
<dbReference type="EMBL" id="QFYS01000001">
    <property type="protein sequence ID" value="RAK68509.1"/>
    <property type="molecule type" value="Genomic_DNA"/>
</dbReference>
<keyword evidence="3" id="KW-1185">Reference proteome</keyword>
<dbReference type="AlphaFoldDB" id="A0A328BPH7"/>
<evidence type="ECO:0000313" key="3">
    <source>
        <dbReference type="Proteomes" id="UP000249524"/>
    </source>
</evidence>
<evidence type="ECO:0000259" key="1">
    <source>
        <dbReference type="Pfam" id="PF10077"/>
    </source>
</evidence>
<evidence type="ECO:0000313" key="2">
    <source>
        <dbReference type="EMBL" id="RAK68509.1"/>
    </source>
</evidence>
<dbReference type="RefSeq" id="WP_111274001.1">
    <property type="nucleotide sequence ID" value="NZ_QFYS01000001.1"/>
</dbReference>
<feature type="domain" description="DUF2314" evidence="1">
    <location>
        <begin position="25"/>
        <end position="140"/>
    </location>
</feature>
<organism evidence="2 3">
    <name type="scientific">Phenylobacterium kunshanense</name>
    <dbReference type="NCBI Taxonomy" id="1445034"/>
    <lineage>
        <taxon>Bacteria</taxon>
        <taxon>Pseudomonadati</taxon>
        <taxon>Pseudomonadota</taxon>
        <taxon>Alphaproteobacteria</taxon>
        <taxon>Caulobacterales</taxon>
        <taxon>Caulobacteraceae</taxon>
        <taxon>Phenylobacterium</taxon>
    </lineage>
</organism>
<sequence length="154" mass="17284">MFRRIADLFKDRSPLDELVVVEAVDQAMNAAIDQARATLDVFWTKFDAGEADEFQLKAGLTTPNGAIEHVWLRVSGRQNGRIVGRLGNQPVDLVDVNIGDEIQVEPDRVSDWAYFKAGRQYGAFTQRAMLDRADPRTRRQIEAVLSPNPLETDA</sequence>
<gene>
    <name evidence="2" type="ORF">DJ019_00320</name>
</gene>
<comment type="caution">
    <text evidence="2">The sequence shown here is derived from an EMBL/GenBank/DDBJ whole genome shotgun (WGS) entry which is preliminary data.</text>
</comment>
<name>A0A328BPH7_9CAUL</name>